<accession>X0VRT8</accession>
<protein>
    <recommendedName>
        <fullName evidence="2">ATPase RavA-like AAA lid domain-containing protein</fullName>
    </recommendedName>
</protein>
<gene>
    <name evidence="3" type="ORF">S01H1_38213</name>
</gene>
<organism evidence="3">
    <name type="scientific">marine sediment metagenome</name>
    <dbReference type="NCBI Taxonomy" id="412755"/>
    <lineage>
        <taxon>unclassified sequences</taxon>
        <taxon>metagenomes</taxon>
        <taxon>ecological metagenomes</taxon>
    </lineage>
</organism>
<reference evidence="3" key="1">
    <citation type="journal article" date="2014" name="Front. Microbiol.">
        <title>High frequency of phylogenetically diverse reductive dehalogenase-homologous genes in deep subseafloor sedimentary metagenomes.</title>
        <authorList>
            <person name="Kawai M."/>
            <person name="Futagami T."/>
            <person name="Toyoda A."/>
            <person name="Takaki Y."/>
            <person name="Nishi S."/>
            <person name="Hori S."/>
            <person name="Arai W."/>
            <person name="Tsubouchi T."/>
            <person name="Morono Y."/>
            <person name="Uchiyama I."/>
            <person name="Ito T."/>
            <person name="Fujiyama A."/>
            <person name="Inagaki F."/>
            <person name="Takami H."/>
        </authorList>
    </citation>
    <scope>NUCLEOTIDE SEQUENCE</scope>
    <source>
        <strain evidence="3">Expedition CK06-06</strain>
    </source>
</reference>
<dbReference type="AlphaFoldDB" id="X0VRT8"/>
<dbReference type="Pfam" id="PF17868">
    <property type="entry name" value="AAA_lid_8"/>
    <property type="match status" value="1"/>
</dbReference>
<name>X0VRT8_9ZZZZ</name>
<feature type="region of interest" description="Disordered" evidence="1">
    <location>
        <begin position="76"/>
        <end position="96"/>
    </location>
</feature>
<evidence type="ECO:0000313" key="3">
    <source>
        <dbReference type="EMBL" id="GAG03261.1"/>
    </source>
</evidence>
<proteinExistence type="predicted"/>
<dbReference type="EMBL" id="BARS01024040">
    <property type="protein sequence ID" value="GAG03261.1"/>
    <property type="molecule type" value="Genomic_DNA"/>
</dbReference>
<dbReference type="InterPro" id="IPR041538">
    <property type="entry name" value="RavA-like_AAA_lid"/>
</dbReference>
<feature type="domain" description="ATPase RavA-like AAA lid" evidence="2">
    <location>
        <begin position="13"/>
        <end position="68"/>
    </location>
</feature>
<evidence type="ECO:0000259" key="2">
    <source>
        <dbReference type="Pfam" id="PF17868"/>
    </source>
</evidence>
<comment type="caution">
    <text evidence="3">The sequence shown here is derived from an EMBL/GenBank/DDBJ whole genome shotgun (WGS) entry which is preliminary data.</text>
</comment>
<sequence>MRPTYVELVHRLRHAGIGVSDRRAVKLQRLIAASAILSGRLQANPTDLWILRYIWDTEEQQEVLTEIVQDFVEKSAEDIKSSAHPRSRGDDRPDPEKLARDLARIGARLAESGLPDTERSYLRDQLGLLSGRCQWVREQQQQQHLEKQVDDLWKQLGVNR</sequence>
<evidence type="ECO:0000256" key="1">
    <source>
        <dbReference type="SAM" id="MobiDB-lite"/>
    </source>
</evidence>